<protein>
    <submittedName>
        <fullName evidence="2">Beta-lactamase</fullName>
    </submittedName>
</protein>
<dbReference type="EMBL" id="AFME02000286">
    <property type="protein sequence ID" value="EMG09968.1"/>
    <property type="molecule type" value="Genomic_DNA"/>
</dbReference>
<feature type="domain" description="Beta-lactamase-related" evidence="1">
    <location>
        <begin position="94"/>
        <end position="353"/>
    </location>
</feature>
<gene>
    <name evidence="2" type="ORF">LEP1GSC151_5274</name>
</gene>
<name>M3GTJ0_LEPIR</name>
<dbReference type="Pfam" id="PF00144">
    <property type="entry name" value="Beta-lactamase"/>
    <property type="match status" value="1"/>
</dbReference>
<comment type="caution">
    <text evidence="2">The sequence shown here is derived from an EMBL/GenBank/DDBJ whole genome shotgun (WGS) entry which is preliminary data.</text>
</comment>
<proteinExistence type="predicted"/>
<dbReference type="InterPro" id="IPR050789">
    <property type="entry name" value="Diverse_Enzym_Activities"/>
</dbReference>
<dbReference type="InterPro" id="IPR001466">
    <property type="entry name" value="Beta-lactam-related"/>
</dbReference>
<dbReference type="SUPFAM" id="SSF56601">
    <property type="entry name" value="beta-lactamase/transpeptidase-like"/>
    <property type="match status" value="1"/>
</dbReference>
<evidence type="ECO:0000313" key="2">
    <source>
        <dbReference type="EMBL" id="EMG09968.1"/>
    </source>
</evidence>
<dbReference type="Gene3D" id="3.40.710.10">
    <property type="entry name" value="DD-peptidase/beta-lactamase superfamily"/>
    <property type="match status" value="1"/>
</dbReference>
<organism evidence="2 3">
    <name type="scientific">Leptospira interrogans serovar Grippotyphosa str. LT2186</name>
    <dbReference type="NCBI Taxonomy" id="1001599"/>
    <lineage>
        <taxon>Bacteria</taxon>
        <taxon>Pseudomonadati</taxon>
        <taxon>Spirochaetota</taxon>
        <taxon>Spirochaetia</taxon>
        <taxon>Leptospirales</taxon>
        <taxon>Leptospiraceae</taxon>
        <taxon>Leptospira</taxon>
    </lineage>
</organism>
<dbReference type="PANTHER" id="PTHR43283:SF7">
    <property type="entry name" value="BETA-LACTAMASE-RELATED DOMAIN-CONTAINING PROTEIN"/>
    <property type="match status" value="1"/>
</dbReference>
<dbReference type="Proteomes" id="UP000011776">
    <property type="component" value="Unassembled WGS sequence"/>
</dbReference>
<dbReference type="PROSITE" id="PS51257">
    <property type="entry name" value="PROKAR_LIPOPROTEIN"/>
    <property type="match status" value="1"/>
</dbReference>
<dbReference type="AlphaFoldDB" id="M3GTJ0"/>
<dbReference type="BioCyc" id="LINT1001599:G11K9-5431-MONOMER"/>
<dbReference type="PANTHER" id="PTHR43283">
    <property type="entry name" value="BETA-LACTAMASE-RELATED"/>
    <property type="match status" value="1"/>
</dbReference>
<accession>M3GTJ0</accession>
<dbReference type="MEROPS" id="S12.A23"/>
<evidence type="ECO:0000259" key="1">
    <source>
        <dbReference type="Pfam" id="PF00144"/>
    </source>
</evidence>
<dbReference type="InterPro" id="IPR012338">
    <property type="entry name" value="Beta-lactam/transpept-like"/>
</dbReference>
<evidence type="ECO:0000313" key="3">
    <source>
        <dbReference type="Proteomes" id="UP000011776"/>
    </source>
</evidence>
<sequence>MKKNRFQSFIKSVSVNMRILFFLIWVVWFLSCTSAGRDGEVALKTVSRSFAPKQLNRTPFEGFSVVLPEDADLDSAPLVRLSKSIREEGLEVRSLLILKDGKLVMERYAGGVTRNHNHSVYSVTKTVTSTLLGILNFEGVLKNVDEPVMDSLRSLGNLPFPLLEGKESLRLRDVLHMASGMRWSEFPEREDIRTAEDPLVIALLPEVKDKPGTKFDYSNGDSQLAAAVLENKSGSTLLQFAEKTLFSWLDFKDYEWYTSPSGRQTAGFGLRLRPVDMLKLGILYLNNGNYKGKKILKPDWIRQAIKPGASQNYGYQLWTHQFEGKKTFMANGKGSQFVYVIPHRRMVIVVTSAIWDKPINFLLDKILENVKEALDSKDKKKIPEKETRFLEEIHEASLTIGNSALWKDLDEPHLVHQKNKYYNILNLFYYLVYRLVKI</sequence>
<reference evidence="2 3" key="1">
    <citation type="submission" date="2013-02" db="EMBL/GenBank/DDBJ databases">
        <authorList>
            <person name="Harkins D.M."/>
            <person name="Durkin A.S."/>
            <person name="Brinkac L.M."/>
            <person name="Haft D.H."/>
            <person name="Selengut J.D."/>
            <person name="Sanka R."/>
            <person name="DePew J."/>
            <person name="Purushe J."/>
            <person name="Tulsiani S.M."/>
            <person name="Graham G.C."/>
            <person name="Burns M.-A."/>
            <person name="Dohnt M.F."/>
            <person name="Smythe L.D."/>
            <person name="McKay D.B."/>
            <person name="Craig S.B."/>
            <person name="Vinetz J.M."/>
            <person name="Sutton G.G."/>
            <person name="Nierman W.C."/>
            <person name="Fouts D.E."/>
        </authorList>
    </citation>
    <scope>NUCLEOTIDE SEQUENCE [LARGE SCALE GENOMIC DNA]</scope>
    <source>
        <strain evidence="2 3">LT2186</strain>
    </source>
</reference>